<dbReference type="Proteomes" id="UP001432062">
    <property type="component" value="Chromosome"/>
</dbReference>
<protein>
    <submittedName>
        <fullName evidence="1">Uncharacterized protein</fullName>
    </submittedName>
</protein>
<gene>
    <name evidence="1" type="ORF">OG563_27860</name>
</gene>
<keyword evidence="2" id="KW-1185">Reference proteome</keyword>
<name>A0ABZ1YIT3_9NOCA</name>
<proteinExistence type="predicted"/>
<evidence type="ECO:0000313" key="2">
    <source>
        <dbReference type="Proteomes" id="UP001432062"/>
    </source>
</evidence>
<organism evidence="1 2">
    <name type="scientific">Nocardia vinacea</name>
    <dbReference type="NCBI Taxonomy" id="96468"/>
    <lineage>
        <taxon>Bacteria</taxon>
        <taxon>Bacillati</taxon>
        <taxon>Actinomycetota</taxon>
        <taxon>Actinomycetes</taxon>
        <taxon>Mycobacteriales</taxon>
        <taxon>Nocardiaceae</taxon>
        <taxon>Nocardia</taxon>
    </lineage>
</organism>
<evidence type="ECO:0000313" key="1">
    <source>
        <dbReference type="EMBL" id="WUV43043.1"/>
    </source>
</evidence>
<sequence length="92" mass="8886">MKVSARGDPATVVDAAGVAVTDAAGVAVTDAAGVAVTDDPPPVVGDSSGPQAVSTAALASAPITAAVFFIRSSESRTHRADLGVLPNNADAT</sequence>
<accession>A0ABZ1YIT3</accession>
<reference evidence="1" key="1">
    <citation type="submission" date="2022-10" db="EMBL/GenBank/DDBJ databases">
        <title>The complete genomes of actinobacterial strains from the NBC collection.</title>
        <authorList>
            <person name="Joergensen T.S."/>
            <person name="Alvarez Arevalo M."/>
            <person name="Sterndorff E.B."/>
            <person name="Faurdal D."/>
            <person name="Vuksanovic O."/>
            <person name="Mourched A.-S."/>
            <person name="Charusanti P."/>
            <person name="Shaw S."/>
            <person name="Blin K."/>
            <person name="Weber T."/>
        </authorList>
    </citation>
    <scope>NUCLEOTIDE SEQUENCE</scope>
    <source>
        <strain evidence="1">NBC_01482</strain>
    </source>
</reference>
<dbReference type="RefSeq" id="WP_329405624.1">
    <property type="nucleotide sequence ID" value="NZ_CP109441.1"/>
</dbReference>
<dbReference type="EMBL" id="CP109441">
    <property type="protein sequence ID" value="WUV43043.1"/>
    <property type="molecule type" value="Genomic_DNA"/>
</dbReference>